<accession>A0AAV8Y9G4</accession>
<dbReference type="Proteomes" id="UP001162156">
    <property type="component" value="Unassembled WGS sequence"/>
</dbReference>
<protein>
    <submittedName>
        <fullName evidence="1">Uncharacterized protein</fullName>
    </submittedName>
</protein>
<dbReference type="AlphaFoldDB" id="A0AAV8Y9G4"/>
<sequence>MKKTYTLQCEVAKTVKNVTEPVKMLSTVIKFCTGDYLQSTLTSLYSICYRSQEKQLPIYIEILSKKAVSARKHSVFLSCALLNFNYTINLLRTANQSNVSSQKHIFSATLQYFQKNPSQDLFDMVISNMNMIVENDTETLDKLSFTKVPRRYRVVYVEKCWEFFENIRKNEVKVNKYLRSLLIIILHSTDILVSLSPEFCKHIINHYFKEQHDDLLNMELFVCNILRYRDVEQTENFRFVFEIISMFKANNERERIKTFF</sequence>
<evidence type="ECO:0000313" key="2">
    <source>
        <dbReference type="Proteomes" id="UP001162156"/>
    </source>
</evidence>
<keyword evidence="2" id="KW-1185">Reference proteome</keyword>
<name>A0AAV8Y9G4_9CUCU</name>
<gene>
    <name evidence="1" type="ORF">NQ314_008728</name>
</gene>
<proteinExistence type="predicted"/>
<reference evidence="1" key="1">
    <citation type="journal article" date="2023" name="Insect Mol. Biol.">
        <title>Genome sequencing provides insights into the evolution of gene families encoding plant cell wall-degrading enzymes in longhorned beetles.</title>
        <authorList>
            <person name="Shin N.R."/>
            <person name="Okamura Y."/>
            <person name="Kirsch R."/>
            <person name="Pauchet Y."/>
        </authorList>
    </citation>
    <scope>NUCLEOTIDE SEQUENCE</scope>
    <source>
        <strain evidence="1">RBIC_L_NR</strain>
    </source>
</reference>
<organism evidence="1 2">
    <name type="scientific">Rhamnusium bicolor</name>
    <dbReference type="NCBI Taxonomy" id="1586634"/>
    <lineage>
        <taxon>Eukaryota</taxon>
        <taxon>Metazoa</taxon>
        <taxon>Ecdysozoa</taxon>
        <taxon>Arthropoda</taxon>
        <taxon>Hexapoda</taxon>
        <taxon>Insecta</taxon>
        <taxon>Pterygota</taxon>
        <taxon>Neoptera</taxon>
        <taxon>Endopterygota</taxon>
        <taxon>Coleoptera</taxon>
        <taxon>Polyphaga</taxon>
        <taxon>Cucujiformia</taxon>
        <taxon>Chrysomeloidea</taxon>
        <taxon>Cerambycidae</taxon>
        <taxon>Lepturinae</taxon>
        <taxon>Rhagiini</taxon>
        <taxon>Rhamnusium</taxon>
    </lineage>
</organism>
<dbReference type="EMBL" id="JANEYF010002409">
    <property type="protein sequence ID" value="KAJ8946929.1"/>
    <property type="molecule type" value="Genomic_DNA"/>
</dbReference>
<comment type="caution">
    <text evidence="1">The sequence shown here is derived from an EMBL/GenBank/DDBJ whole genome shotgun (WGS) entry which is preliminary data.</text>
</comment>
<evidence type="ECO:0000313" key="1">
    <source>
        <dbReference type="EMBL" id="KAJ8946929.1"/>
    </source>
</evidence>